<proteinExistence type="predicted"/>
<organism evidence="1 2">
    <name type="scientific">Clostridium botulinum (strain 657 / Type Ba4)</name>
    <dbReference type="NCBI Taxonomy" id="515621"/>
    <lineage>
        <taxon>Bacteria</taxon>
        <taxon>Bacillati</taxon>
        <taxon>Bacillota</taxon>
        <taxon>Clostridia</taxon>
        <taxon>Eubacteriales</taxon>
        <taxon>Clostridiaceae</taxon>
        <taxon>Clostridium</taxon>
    </lineage>
</organism>
<gene>
    <name evidence="1" type="ordered locus">CLJ_B0923</name>
</gene>
<reference evidence="1 2" key="1">
    <citation type="journal article" date="2007" name="PLoS ONE">
        <title>Analysis of the neurotoxin complex genes in Clostridium botulinum A1-A4 and B1 strains: BoNT/A3, /Ba4 and /B1 clusters are located within plasmids.</title>
        <authorList>
            <person name="Smith T.J."/>
            <person name="Hill K.K."/>
            <person name="Foley B.T."/>
            <person name="Detter J.C."/>
            <person name="Munk A.C."/>
            <person name="Bruce D.C."/>
            <person name="Doggett N.A."/>
            <person name="Smith L.A."/>
            <person name="Marks J.D."/>
            <person name="Xie G."/>
            <person name="Brettin T.S."/>
        </authorList>
    </citation>
    <scope>NUCLEOTIDE SEQUENCE [LARGE SCALE GENOMIC DNA]</scope>
    <source>
        <strain evidence="2">657 / Type Ba4</strain>
    </source>
</reference>
<name>A0A3F3AAJ6_CLOB6</name>
<sequence length="48" mass="5401">MSVRILKFACLDNYREPTTFACSLLAQKKGSNFIVEATNGFKKLIDAF</sequence>
<accession>A0A3F3AAJ6</accession>
<reference evidence="2" key="2">
    <citation type="submission" date="2008-05" db="EMBL/GenBank/DDBJ databases">
        <title>Genome sequence of Clostridium botulinum Ba4 strain 657.</title>
        <authorList>
            <person name="Shrivastava S."/>
            <person name="Brown J.L."/>
            <person name="Bruce D."/>
            <person name="Detter C."/>
            <person name="Munk C."/>
            <person name="Smith L.A."/>
            <person name="Smith T.J."/>
            <person name="Sutton G."/>
            <person name="Brettin T.S."/>
        </authorList>
    </citation>
    <scope>NUCLEOTIDE SEQUENCE [LARGE SCALE GENOMIC DNA]</scope>
    <source>
        <strain evidence="2">657 / Type Ba4</strain>
    </source>
</reference>
<protein>
    <submittedName>
        <fullName evidence="1">Uncharacterized protein</fullName>
    </submittedName>
</protein>
<evidence type="ECO:0000313" key="1">
    <source>
        <dbReference type="EMBL" id="ACQ52993.1"/>
    </source>
</evidence>
<dbReference type="EMBL" id="CP001083">
    <property type="protein sequence ID" value="ACQ52993.1"/>
    <property type="molecule type" value="Genomic_DNA"/>
</dbReference>
<dbReference type="AlphaFoldDB" id="A0A3F3AAJ6"/>
<dbReference type="Proteomes" id="UP000002333">
    <property type="component" value="Chromosome"/>
</dbReference>
<dbReference type="KEGG" id="cbi:CLJ_B0923"/>
<evidence type="ECO:0000313" key="2">
    <source>
        <dbReference type="Proteomes" id="UP000002333"/>
    </source>
</evidence>